<protein>
    <submittedName>
        <fullName evidence="1">Uncharacterized protein</fullName>
    </submittedName>
</protein>
<accession>A0ACC2IH83</accession>
<organism evidence="1 2">
    <name type="scientific">Boeremia exigua</name>
    <dbReference type="NCBI Taxonomy" id="749465"/>
    <lineage>
        <taxon>Eukaryota</taxon>
        <taxon>Fungi</taxon>
        <taxon>Dikarya</taxon>
        <taxon>Ascomycota</taxon>
        <taxon>Pezizomycotina</taxon>
        <taxon>Dothideomycetes</taxon>
        <taxon>Pleosporomycetidae</taxon>
        <taxon>Pleosporales</taxon>
        <taxon>Pleosporineae</taxon>
        <taxon>Didymellaceae</taxon>
        <taxon>Boeremia</taxon>
    </lineage>
</organism>
<evidence type="ECO:0000313" key="2">
    <source>
        <dbReference type="Proteomes" id="UP001153331"/>
    </source>
</evidence>
<dbReference type="Proteomes" id="UP001153331">
    <property type="component" value="Unassembled WGS sequence"/>
</dbReference>
<sequence>MWRRSQSVSFAGLHPFKKQHAGRCWVYPSPSSHRRVPLAAPDLPRAAPSGRIVRRKTGKQPQREIAQSRRKGNRYRDRDRLGNAEYMQRGNDQSISLQSPLGGWQACIQPAEGKEARNSGEVHIVPKYDNNTWPSAKCILCEEKGRECSAPELMPRAQKSYKAGHPEHNISVEANMPLKTQGQTTESSVRLSEGMAEASCKEAIFLLSLHTVLLMCIEELVNLITDMIHPFQRDLQRESREDNLPELSTAVDCLKQDARLVNLKMIAAARQATKETFLLAQNALNTHCFRRNLSWGVDHTSVAECRSSITQFQQLGHTSFAYVLQVRLLQENIALSDVELKAMNYSRNEFVMEADRYFKLLPPRFEGRQMFTPKELVRIPVFAEAVSADGRPDYLGRSVAQIMFDAGVSTVWPSDAIRYRDVLGRTALHQAAHRQDVHTLELLLNGSVDLGQCCLNKLSLLHIAACQGHTKMVRLLIARAPCLVDLPDGAGRTPFWYAARSNRLGVMKLFSSREDVNLDHRDFRQLSASAVAARDGRYELLGSLLRMKSDRIKKGIAPEAERSVDHLPLLLASQARRTDCLRLILELRSWKAGDAEYSRLLEAAEHWQDEKLKNILIYAIMFGTNLQDGSADIRELLLEPPKSTGKSPPPNYPYVLGARARLPPGANPTMKEIQSGSSQLRIAQ</sequence>
<keyword evidence="2" id="KW-1185">Reference proteome</keyword>
<evidence type="ECO:0000313" key="1">
    <source>
        <dbReference type="EMBL" id="KAJ8114545.1"/>
    </source>
</evidence>
<name>A0ACC2IH83_9PLEO</name>
<reference evidence="1" key="1">
    <citation type="submission" date="2022-11" db="EMBL/GenBank/DDBJ databases">
        <title>Genome Sequence of Boeremia exigua.</title>
        <authorList>
            <person name="Buettner E."/>
        </authorList>
    </citation>
    <scope>NUCLEOTIDE SEQUENCE</scope>
    <source>
        <strain evidence="1">CU02</strain>
    </source>
</reference>
<gene>
    <name evidence="1" type="ORF">OPT61_g3603</name>
</gene>
<proteinExistence type="predicted"/>
<dbReference type="EMBL" id="JAPHNI010000187">
    <property type="protein sequence ID" value="KAJ8114545.1"/>
    <property type="molecule type" value="Genomic_DNA"/>
</dbReference>
<comment type="caution">
    <text evidence="1">The sequence shown here is derived from an EMBL/GenBank/DDBJ whole genome shotgun (WGS) entry which is preliminary data.</text>
</comment>